<dbReference type="GO" id="GO:0006310">
    <property type="term" value="P:DNA recombination"/>
    <property type="evidence" value="ECO:0007669"/>
    <property type="project" value="UniProtKB-KW"/>
</dbReference>
<sequence>MNQTTLTLTLPFPPSMNTYWRSPSRGALKGRVLISENGRRFRLNVIADILEHFNGRTPTPVTGDISLKLVLFPPSNHRRDLDNFIKAIQDALTHAGIWNDDSQVKHLDIEWGEKVAGGKSVVTISPYVKRAVYGCA</sequence>
<dbReference type="InterPro" id="IPR008822">
    <property type="entry name" value="Endonuclease_RusA-like"/>
</dbReference>
<evidence type="ECO:0000256" key="11">
    <source>
        <dbReference type="ARBA" id="ARBA00023172"/>
    </source>
</evidence>
<evidence type="ECO:0000256" key="3">
    <source>
        <dbReference type="ARBA" id="ARBA00011738"/>
    </source>
</evidence>
<comment type="caution">
    <text evidence="18">The sequence shown here is derived from an EMBL/GenBank/DDBJ whole genome shotgun (WGS) entry which is preliminary data.</text>
</comment>
<evidence type="ECO:0000256" key="16">
    <source>
        <dbReference type="ARBA" id="ARBA00030920"/>
    </source>
</evidence>
<evidence type="ECO:0000256" key="14">
    <source>
        <dbReference type="ARBA" id="ARBA00029354"/>
    </source>
</evidence>
<keyword evidence="10" id="KW-0460">Magnesium</keyword>
<comment type="similarity">
    <text evidence="2">Belongs to the RusA family.</text>
</comment>
<dbReference type="InterPro" id="IPR036614">
    <property type="entry name" value="RusA-like_sf"/>
</dbReference>
<keyword evidence="11" id="KW-0233">DNA recombination</keyword>
<keyword evidence="7" id="KW-0255">Endonuclease</keyword>
<dbReference type="RefSeq" id="WP_267785947.1">
    <property type="nucleotide sequence ID" value="NZ_JAPNMI010000019.1"/>
</dbReference>
<dbReference type="EMBL" id="JAPNMI010000019">
    <property type="protein sequence ID" value="MCY0791959.1"/>
    <property type="molecule type" value="Genomic_DNA"/>
</dbReference>
<comment type="subunit">
    <text evidence="3">Homodimer.</text>
</comment>
<keyword evidence="12" id="KW-0234">DNA repair</keyword>
<evidence type="ECO:0000256" key="7">
    <source>
        <dbReference type="ARBA" id="ARBA00022759"/>
    </source>
</evidence>
<dbReference type="PIRSF" id="PIRSF001007">
    <property type="entry name" value="RusA"/>
    <property type="match status" value="1"/>
</dbReference>
<evidence type="ECO:0000256" key="13">
    <source>
        <dbReference type="ARBA" id="ARBA00024745"/>
    </source>
</evidence>
<evidence type="ECO:0000313" key="19">
    <source>
        <dbReference type="Proteomes" id="UP001076655"/>
    </source>
</evidence>
<organism evidence="18 19">
    <name type="scientific">Morganella morganii</name>
    <name type="common">Proteus morganii</name>
    <dbReference type="NCBI Taxonomy" id="582"/>
    <lineage>
        <taxon>Bacteria</taxon>
        <taxon>Pseudomonadati</taxon>
        <taxon>Pseudomonadota</taxon>
        <taxon>Gammaproteobacteria</taxon>
        <taxon>Enterobacterales</taxon>
        <taxon>Morganellaceae</taxon>
        <taxon>Morganella</taxon>
    </lineage>
</organism>
<comment type="catalytic activity">
    <reaction evidence="14">
        <text>Endonucleolytic cleavage at a junction such as a reciprocal single-stranded crossover between two homologous DNA duplexes (Holliday junction).</text>
        <dbReference type="EC" id="3.1.21.10"/>
    </reaction>
</comment>
<dbReference type="Proteomes" id="UP001076655">
    <property type="component" value="Unassembled WGS sequence"/>
</dbReference>
<evidence type="ECO:0000256" key="2">
    <source>
        <dbReference type="ARBA" id="ARBA00008865"/>
    </source>
</evidence>
<evidence type="ECO:0000256" key="10">
    <source>
        <dbReference type="ARBA" id="ARBA00022842"/>
    </source>
</evidence>
<evidence type="ECO:0000256" key="5">
    <source>
        <dbReference type="ARBA" id="ARBA00022722"/>
    </source>
</evidence>
<dbReference type="Pfam" id="PF05866">
    <property type="entry name" value="RusA"/>
    <property type="match status" value="1"/>
</dbReference>
<dbReference type="Gene3D" id="3.30.1330.70">
    <property type="entry name" value="Holliday junction resolvase RusA"/>
    <property type="match status" value="1"/>
</dbReference>
<evidence type="ECO:0000256" key="8">
    <source>
        <dbReference type="ARBA" id="ARBA00022763"/>
    </source>
</evidence>
<keyword evidence="5" id="KW-0540">Nuclease</keyword>
<dbReference type="GO" id="GO:0006281">
    <property type="term" value="P:DNA repair"/>
    <property type="evidence" value="ECO:0007669"/>
    <property type="project" value="UniProtKB-KW"/>
</dbReference>
<reference evidence="18" key="1">
    <citation type="submission" date="2022-08" db="EMBL/GenBank/DDBJ databases">
        <authorList>
            <person name="Dale J.L."/>
        </authorList>
    </citation>
    <scope>NUCLEOTIDE SEQUENCE</scope>
    <source>
        <strain evidence="18">2022EL-00758</strain>
    </source>
</reference>
<keyword evidence="6" id="KW-0479">Metal-binding</keyword>
<dbReference type="GO" id="GO:0000287">
    <property type="term" value="F:magnesium ion binding"/>
    <property type="evidence" value="ECO:0007669"/>
    <property type="project" value="InterPro"/>
</dbReference>
<comment type="function">
    <text evidence="13">Endonuclease that resolves Holliday junction intermediates made during homologous genetic recombination and DNA repair. Exhibits sequence and structure-selective cleavage of four-way DNA junctions, where it introduces symmetrical nicks in two strands of the same polarity at the 5' side of CC dinucleotides. Corrects the defects in genetic recombination and DNA repair associated with inactivation of RuvAB or RuvC.</text>
</comment>
<name>A0A9Q4CSS8_MORMO</name>
<accession>A0A9Q4CSS8</accession>
<evidence type="ECO:0000256" key="4">
    <source>
        <dbReference type="ARBA" id="ARBA00014885"/>
    </source>
</evidence>
<dbReference type="AlphaFoldDB" id="A0A9Q4CSS8"/>
<keyword evidence="9" id="KW-0378">Hydrolase</keyword>
<keyword evidence="8" id="KW-0227">DNA damage</keyword>
<dbReference type="EC" id="3.1.21.10" evidence="15"/>
<comment type="cofactor">
    <cofactor evidence="1">
        <name>Mg(2+)</name>
        <dbReference type="ChEBI" id="CHEBI:18420"/>
    </cofactor>
</comment>
<evidence type="ECO:0000256" key="17">
    <source>
        <dbReference type="ARBA" id="ARBA00031953"/>
    </source>
</evidence>
<gene>
    <name evidence="18" type="ORF">N0392_20060</name>
</gene>
<evidence type="ECO:0000256" key="9">
    <source>
        <dbReference type="ARBA" id="ARBA00022801"/>
    </source>
</evidence>
<protein>
    <recommendedName>
        <fullName evidence="4">Crossover junction endodeoxyribonuclease RusA</fullName>
        <ecNumber evidence="15">3.1.21.10</ecNumber>
    </recommendedName>
    <alternativeName>
        <fullName evidence="16">Holliday junction nuclease RusA</fullName>
    </alternativeName>
    <alternativeName>
        <fullName evidence="17">Holliday junction resolvase</fullName>
    </alternativeName>
</protein>
<evidence type="ECO:0000256" key="1">
    <source>
        <dbReference type="ARBA" id="ARBA00001946"/>
    </source>
</evidence>
<evidence type="ECO:0000256" key="6">
    <source>
        <dbReference type="ARBA" id="ARBA00022723"/>
    </source>
</evidence>
<evidence type="ECO:0000313" key="18">
    <source>
        <dbReference type="EMBL" id="MCY0791959.1"/>
    </source>
</evidence>
<dbReference type="GO" id="GO:0008821">
    <property type="term" value="F:crossover junction DNA endonuclease activity"/>
    <property type="evidence" value="ECO:0007669"/>
    <property type="project" value="UniProtKB-EC"/>
</dbReference>
<dbReference type="InterPro" id="IPR016281">
    <property type="entry name" value="Endonuclease_RusA"/>
</dbReference>
<evidence type="ECO:0000256" key="12">
    <source>
        <dbReference type="ARBA" id="ARBA00023204"/>
    </source>
</evidence>
<proteinExistence type="inferred from homology"/>
<evidence type="ECO:0000256" key="15">
    <source>
        <dbReference type="ARBA" id="ARBA00029488"/>
    </source>
</evidence>
<dbReference type="SUPFAM" id="SSF103084">
    <property type="entry name" value="Holliday junction resolvase RusA"/>
    <property type="match status" value="1"/>
</dbReference>